<reference evidence="1 2" key="2">
    <citation type="submission" date="2024-02" db="EMBL/GenBank/DDBJ databases">
        <title>The Genome Sequence of Enterococcus sp. DIV0159.</title>
        <authorList>
            <person name="Earl A."/>
            <person name="Manson A."/>
            <person name="Gilmore M."/>
            <person name="Sanders J."/>
            <person name="Shea T."/>
            <person name="Howe W."/>
            <person name="Livny J."/>
            <person name="Cuomo C."/>
            <person name="Neafsey D."/>
            <person name="Birren B."/>
        </authorList>
    </citation>
    <scope>NUCLEOTIDE SEQUENCE [LARGE SCALE GENOMIC DNA]</scope>
    <source>
        <strain evidence="1 2">665A</strain>
    </source>
</reference>
<sequence length="115" mass="13088">MDITVNEKNYHFKFGYGFLARINEKYSLDKNGIELRLGIGTIITNLMLGDMQTAFEALLMANETEKPKITLDLLDQYLSEVGAEKLINDVIEELKKSEYTKRLVNQTLQEAQGAL</sequence>
<dbReference type="InterPro" id="IPR024410">
    <property type="entry name" value="Phage_TAC_12"/>
</dbReference>
<protein>
    <recommendedName>
        <fullName evidence="3">Phage protein</fullName>
    </recommendedName>
</protein>
<comment type="caution">
    <text evidence="1">The sequence shown here is derived from an EMBL/GenBank/DDBJ whole genome shotgun (WGS) entry which is preliminary data.</text>
</comment>
<accession>A0ABV0ES61</accession>
<organism evidence="1 2">
    <name type="scientific">Candidatus Enterococcus ferrettii</name>
    <dbReference type="NCBI Taxonomy" id="2815324"/>
    <lineage>
        <taxon>Bacteria</taxon>
        <taxon>Bacillati</taxon>
        <taxon>Bacillota</taxon>
        <taxon>Bacilli</taxon>
        <taxon>Lactobacillales</taxon>
        <taxon>Enterococcaceae</taxon>
        <taxon>Enterococcus</taxon>
    </lineage>
</organism>
<dbReference type="EMBL" id="JAFREL020000003">
    <property type="protein sequence ID" value="MEO1771441.1"/>
    <property type="molecule type" value="Genomic_DNA"/>
</dbReference>
<evidence type="ECO:0000313" key="2">
    <source>
        <dbReference type="Proteomes" id="UP000664357"/>
    </source>
</evidence>
<name>A0ABV0ES61_9ENTE</name>
<dbReference type="RefSeq" id="WP_207702740.1">
    <property type="nucleotide sequence ID" value="NZ_JAFREL020000003.1"/>
</dbReference>
<dbReference type="Pfam" id="PF12363">
    <property type="entry name" value="Phage_TAC_12"/>
    <property type="match status" value="1"/>
</dbReference>
<reference evidence="1 2" key="1">
    <citation type="submission" date="2021-03" db="EMBL/GenBank/DDBJ databases">
        <authorList>
            <person name="Gilmore M.S."/>
            <person name="Schwartzman J."/>
            <person name="Van Tyne D."/>
            <person name="Martin M."/>
            <person name="Earl A.M."/>
            <person name="Manson A.L."/>
            <person name="Straub T."/>
            <person name="Salamzade R."/>
            <person name="Saavedra J."/>
            <person name="Lebreton F."/>
            <person name="Prichula J."/>
            <person name="Schaufler K."/>
            <person name="Gaca A."/>
            <person name="Sgardioli B."/>
            <person name="Wagenaar J."/>
            <person name="Strong T."/>
        </authorList>
    </citation>
    <scope>NUCLEOTIDE SEQUENCE [LARGE SCALE GENOMIC DNA]</scope>
    <source>
        <strain evidence="1 2">665A</strain>
    </source>
</reference>
<evidence type="ECO:0008006" key="3">
    <source>
        <dbReference type="Google" id="ProtNLM"/>
    </source>
</evidence>
<proteinExistence type="predicted"/>
<dbReference type="Proteomes" id="UP000664357">
    <property type="component" value="Unassembled WGS sequence"/>
</dbReference>
<evidence type="ECO:0000313" key="1">
    <source>
        <dbReference type="EMBL" id="MEO1771441.1"/>
    </source>
</evidence>
<keyword evidence="2" id="KW-1185">Reference proteome</keyword>
<gene>
    <name evidence="1" type="ORF">JZO67_003421</name>
</gene>